<dbReference type="InterPro" id="IPR003175">
    <property type="entry name" value="CDI_dom"/>
</dbReference>
<dbReference type="AlphaFoldDB" id="A0A3L6TID8"/>
<proteinExistence type="inferred from homology"/>
<dbReference type="STRING" id="4540.A0A3L6TID8"/>
<dbReference type="EMBL" id="PQIB02000001">
    <property type="protein sequence ID" value="RLN39181.1"/>
    <property type="molecule type" value="Genomic_DNA"/>
</dbReference>
<reference evidence="6" key="1">
    <citation type="journal article" date="2019" name="Nat. Commun.">
        <title>The genome of broomcorn millet.</title>
        <authorList>
            <person name="Zou C."/>
            <person name="Miki D."/>
            <person name="Li D."/>
            <person name="Tang Q."/>
            <person name="Xiao L."/>
            <person name="Rajput S."/>
            <person name="Deng P."/>
            <person name="Jia W."/>
            <person name="Huang R."/>
            <person name="Zhang M."/>
            <person name="Sun Y."/>
            <person name="Hu J."/>
            <person name="Fu X."/>
            <person name="Schnable P.S."/>
            <person name="Li F."/>
            <person name="Zhang H."/>
            <person name="Feng B."/>
            <person name="Zhu X."/>
            <person name="Liu R."/>
            <person name="Schnable J.C."/>
            <person name="Zhu J.-K."/>
            <person name="Zhang H."/>
        </authorList>
    </citation>
    <scope>NUCLEOTIDE SEQUENCE [LARGE SCALE GENOMIC DNA]</scope>
</reference>
<keyword evidence="2 5" id="KW-0649">Protein kinase inhibitor</keyword>
<evidence type="ECO:0000256" key="1">
    <source>
        <dbReference type="ARBA" id="ARBA00010274"/>
    </source>
</evidence>
<dbReference type="OrthoDB" id="6373236at2759"/>
<organism evidence="5 6">
    <name type="scientific">Panicum miliaceum</name>
    <name type="common">Proso millet</name>
    <name type="synonym">Broomcorn millet</name>
    <dbReference type="NCBI Taxonomy" id="4540"/>
    <lineage>
        <taxon>Eukaryota</taxon>
        <taxon>Viridiplantae</taxon>
        <taxon>Streptophyta</taxon>
        <taxon>Embryophyta</taxon>
        <taxon>Tracheophyta</taxon>
        <taxon>Spermatophyta</taxon>
        <taxon>Magnoliopsida</taxon>
        <taxon>Liliopsida</taxon>
        <taxon>Poales</taxon>
        <taxon>Poaceae</taxon>
        <taxon>PACMAD clade</taxon>
        <taxon>Panicoideae</taxon>
        <taxon>Panicodae</taxon>
        <taxon>Paniceae</taxon>
        <taxon>Panicinae</taxon>
        <taxon>Panicum</taxon>
        <taxon>Panicum sect. Panicum</taxon>
    </lineage>
</organism>
<feature type="domain" description="Cyclin-dependent kinase inhibitor" evidence="4">
    <location>
        <begin position="140"/>
        <end position="174"/>
    </location>
</feature>
<dbReference type="GO" id="GO:0051726">
    <property type="term" value="P:regulation of cell cycle"/>
    <property type="evidence" value="ECO:0007669"/>
    <property type="project" value="InterPro"/>
</dbReference>
<dbReference type="PANTHER" id="PTHR46776">
    <property type="entry name" value="CYCLIN-DEPENDENT KINASE INHIBITOR 4-RELATED"/>
    <property type="match status" value="1"/>
</dbReference>
<evidence type="ECO:0000256" key="2">
    <source>
        <dbReference type="ARBA" id="ARBA00023013"/>
    </source>
</evidence>
<evidence type="ECO:0000313" key="5">
    <source>
        <dbReference type="EMBL" id="RLN39181.1"/>
    </source>
</evidence>
<evidence type="ECO:0000259" key="4">
    <source>
        <dbReference type="Pfam" id="PF02234"/>
    </source>
</evidence>
<keyword evidence="6" id="KW-1185">Reference proteome</keyword>
<gene>
    <name evidence="5" type="ORF">C2845_PM01G40090</name>
</gene>
<dbReference type="InterPro" id="IPR044898">
    <property type="entry name" value="CDI_dom_sf"/>
</dbReference>
<feature type="region of interest" description="Disordered" evidence="3">
    <location>
        <begin position="49"/>
        <end position="80"/>
    </location>
</feature>
<sequence length="175" mass="19772">MEVTSTPLGVCTRSRSLALQRLKKQQTQWEGKEGPNGDYLELKSRRLKKLPPPVPTRKRCRGRKTTTTSAVPQEEVEGSFGENILELEGKDRSTRETTPCSLAIFETIGTPGSTTRPSHSSHRGVQVPVRTISVSWNELFGDTERQQQQAFIDKYNFDPVNDCPLPGRFEWVKID</sequence>
<dbReference type="Proteomes" id="UP000275267">
    <property type="component" value="Unassembled WGS sequence"/>
</dbReference>
<evidence type="ECO:0000256" key="3">
    <source>
        <dbReference type="SAM" id="MobiDB-lite"/>
    </source>
</evidence>
<evidence type="ECO:0000313" key="6">
    <source>
        <dbReference type="Proteomes" id="UP000275267"/>
    </source>
</evidence>
<name>A0A3L6TID8_PANMI</name>
<accession>A0A3L6TID8</accession>
<dbReference type="GO" id="GO:0004861">
    <property type="term" value="F:cyclin-dependent protein serine/threonine kinase inhibitor activity"/>
    <property type="evidence" value="ECO:0007669"/>
    <property type="project" value="InterPro"/>
</dbReference>
<comment type="caution">
    <text evidence="5">The sequence shown here is derived from an EMBL/GenBank/DDBJ whole genome shotgun (WGS) entry which is preliminary data.</text>
</comment>
<dbReference type="InterPro" id="IPR044275">
    <property type="entry name" value="KRP"/>
</dbReference>
<protein>
    <submittedName>
        <fullName evidence="5">Cyclin-dependent kinase inhibitor 4-like</fullName>
    </submittedName>
</protein>
<dbReference type="Pfam" id="PF02234">
    <property type="entry name" value="CDI"/>
    <property type="match status" value="1"/>
</dbReference>
<comment type="similarity">
    <text evidence="1">Belongs to the CDI family. ICK/KRP subfamily.</text>
</comment>
<dbReference type="GO" id="GO:0005634">
    <property type="term" value="C:nucleus"/>
    <property type="evidence" value="ECO:0007669"/>
    <property type="project" value="InterPro"/>
</dbReference>
<dbReference type="Gene3D" id="4.10.365.10">
    <property type="entry name" value="p27"/>
    <property type="match status" value="1"/>
</dbReference>